<dbReference type="InterPro" id="IPR036806">
    <property type="entry name" value="YozE_SAM-like_sf"/>
</dbReference>
<dbReference type="Pfam" id="PF06855">
    <property type="entry name" value="YozE_SAM_like"/>
    <property type="match status" value="1"/>
</dbReference>
<dbReference type="HAMAP" id="MF_01538">
    <property type="entry name" value="UPF0346"/>
    <property type="match status" value="1"/>
</dbReference>
<protein>
    <recommendedName>
        <fullName evidence="1">UPF0346 protein ACFQHW_05025</fullName>
    </recommendedName>
</protein>
<feature type="domain" description="YozE SAM-like" evidence="2">
    <location>
        <begin position="6"/>
        <end position="72"/>
    </location>
</feature>
<name>A0ABW1UQ06_9LACO</name>
<dbReference type="RefSeq" id="WP_125595707.1">
    <property type="nucleotide sequence ID" value="NZ_JBHSSM010000015.1"/>
</dbReference>
<dbReference type="PIRSF" id="PIRSF037262">
    <property type="entry name" value="UCP037262"/>
    <property type="match status" value="1"/>
</dbReference>
<reference evidence="4" key="1">
    <citation type="journal article" date="2019" name="Int. J. Syst. Evol. Microbiol.">
        <title>The Global Catalogue of Microorganisms (GCM) 10K type strain sequencing project: providing services to taxonomists for standard genome sequencing and annotation.</title>
        <authorList>
            <consortium name="The Broad Institute Genomics Platform"/>
            <consortium name="The Broad Institute Genome Sequencing Center for Infectious Disease"/>
            <person name="Wu L."/>
            <person name="Ma J."/>
        </authorList>
    </citation>
    <scope>NUCLEOTIDE SEQUENCE [LARGE SCALE GENOMIC DNA]</scope>
    <source>
        <strain evidence="4">CCM 8897</strain>
    </source>
</reference>
<sequence length="75" mass="9088">MIFRRSFYQYLMTQRNPNSHDEIAQFANNAFFDHSFPKQETDYDRLSRYLELNGNYLPGMTIFDQAYQQYLESEA</sequence>
<dbReference type="EMBL" id="JBHSSM010000015">
    <property type="protein sequence ID" value="MFC6314932.1"/>
    <property type="molecule type" value="Genomic_DNA"/>
</dbReference>
<evidence type="ECO:0000256" key="1">
    <source>
        <dbReference type="HAMAP-Rule" id="MF_01538"/>
    </source>
</evidence>
<evidence type="ECO:0000259" key="2">
    <source>
        <dbReference type="Pfam" id="PF06855"/>
    </source>
</evidence>
<dbReference type="Proteomes" id="UP001596310">
    <property type="component" value="Unassembled WGS sequence"/>
</dbReference>
<dbReference type="NCBIfam" id="NF010193">
    <property type="entry name" value="PRK13672.1"/>
    <property type="match status" value="1"/>
</dbReference>
<accession>A0ABW1UQ06</accession>
<evidence type="ECO:0000313" key="3">
    <source>
        <dbReference type="EMBL" id="MFC6314932.1"/>
    </source>
</evidence>
<dbReference type="Gene3D" id="1.10.150.260">
    <property type="entry name" value="YozE SAM-like"/>
    <property type="match status" value="1"/>
</dbReference>
<organism evidence="3 4">
    <name type="scientific">Lapidilactobacillus achengensis</name>
    <dbReference type="NCBI Taxonomy" id="2486000"/>
    <lineage>
        <taxon>Bacteria</taxon>
        <taxon>Bacillati</taxon>
        <taxon>Bacillota</taxon>
        <taxon>Bacilli</taxon>
        <taxon>Lactobacillales</taxon>
        <taxon>Lactobacillaceae</taxon>
        <taxon>Lapidilactobacillus</taxon>
    </lineage>
</organism>
<dbReference type="InterPro" id="IPR010673">
    <property type="entry name" value="UPF0346"/>
</dbReference>
<dbReference type="InterPro" id="IPR023089">
    <property type="entry name" value="YozE_SAM-like"/>
</dbReference>
<dbReference type="SUPFAM" id="SSF140652">
    <property type="entry name" value="YozE-like"/>
    <property type="match status" value="1"/>
</dbReference>
<comment type="similarity">
    <text evidence="1">Belongs to the UPF0346 family.</text>
</comment>
<comment type="caution">
    <text evidence="3">The sequence shown here is derived from an EMBL/GenBank/DDBJ whole genome shotgun (WGS) entry which is preliminary data.</text>
</comment>
<proteinExistence type="inferred from homology"/>
<evidence type="ECO:0000313" key="4">
    <source>
        <dbReference type="Proteomes" id="UP001596310"/>
    </source>
</evidence>
<keyword evidence="4" id="KW-1185">Reference proteome</keyword>
<gene>
    <name evidence="3" type="ORF">ACFQHW_05025</name>
</gene>